<dbReference type="InterPro" id="IPR036291">
    <property type="entry name" value="NAD(P)-bd_dom_sf"/>
</dbReference>
<dbReference type="SUPFAM" id="SSF51735">
    <property type="entry name" value="NAD(P)-binding Rossmann-fold domains"/>
    <property type="match status" value="1"/>
</dbReference>
<dbReference type="InterPro" id="IPR000669">
    <property type="entry name" value="Mannitol_DH"/>
</dbReference>
<comment type="caution">
    <text evidence="4">The sequence shown here is derived from an EMBL/GenBank/DDBJ whole genome shotgun (WGS) entry which is preliminary data.</text>
</comment>
<evidence type="ECO:0000313" key="5">
    <source>
        <dbReference type="Proteomes" id="UP000788419"/>
    </source>
</evidence>
<dbReference type="Pfam" id="PF01232">
    <property type="entry name" value="Mannitol_dh"/>
    <property type="match status" value="1"/>
</dbReference>
<evidence type="ECO:0000313" key="4">
    <source>
        <dbReference type="EMBL" id="KAF1692388.1"/>
    </source>
</evidence>
<dbReference type="InterPro" id="IPR050988">
    <property type="entry name" value="Mannitol_DH/Oxidoreductase"/>
</dbReference>
<dbReference type="Gene3D" id="3.40.50.720">
    <property type="entry name" value="NAD(P)-binding Rossmann-like Domain"/>
    <property type="match status" value="1"/>
</dbReference>
<dbReference type="EMBL" id="PDWN01000016">
    <property type="protein sequence ID" value="KAF1692388.1"/>
    <property type="molecule type" value="Genomic_DNA"/>
</dbReference>
<dbReference type="Proteomes" id="UP000788419">
    <property type="component" value="Unassembled WGS sequence"/>
</dbReference>
<proteinExistence type="predicted"/>
<dbReference type="PANTHER" id="PTHR43362">
    <property type="entry name" value="MANNITOL DEHYDROGENASE DSF1-RELATED"/>
    <property type="match status" value="1"/>
</dbReference>
<name>A0ABQ6Z3U1_9GAMM</name>
<dbReference type="InterPro" id="IPR013131">
    <property type="entry name" value="Mannitol_DH_N"/>
</dbReference>
<sequence length="515" mass="55476">MNPQSASPLLRLSQATLARVRDGVAVPAYDRDATRIGIVHFGPGAFHRAHQAAYIDDLLGTDPAWAISAVSLHSAGVRDALRPQDGLYTLALPGDARADASASDGAPRLRVIGSIRELLCARDEAAAVLARLADRDVRLVTLTITEKGYCLSADGVDLQHPDIVHDLAAPEAPASAPLSAPLSTIGWLVAGLRLRRARGFEPYTVLSCDNLADNGGRLRRAVLQFARELERDRADQGLADWIESEVAFPRSMVDSITPATDDALRAQVASRLGVEDAWPIQREPYAQWVVEDDFRNGRPPLERAGVVLSNEIAGYDRAKLRLLNAPHSTLAYLGSLMRIETVADAMREPALAGFVERLMREDIVPTLQLPRGFDPDAYIDAILARFRNPAIRHLLAQIAWDGSQKIPVRLLGTIADALAAGRPLERLCLPVAGWLRFVRRQAREGVAIVDPLADTLARIGAATTGEASHDVDAFLTLDSVFGALAGDARFVDALARAHARLGDATPAAVARALAD</sequence>
<evidence type="ECO:0000259" key="3">
    <source>
        <dbReference type="Pfam" id="PF08125"/>
    </source>
</evidence>
<reference evidence="4 5" key="1">
    <citation type="submission" date="2017-10" db="EMBL/GenBank/DDBJ databases">
        <title>Whole genome sequencing of members of genus Pseudoxanthomonas.</title>
        <authorList>
            <person name="Kumar S."/>
            <person name="Bansal K."/>
            <person name="Kaur A."/>
            <person name="Patil P."/>
            <person name="Sharma S."/>
            <person name="Patil P.B."/>
        </authorList>
    </citation>
    <scope>NUCLEOTIDE SEQUENCE [LARGE SCALE GENOMIC DNA]</scope>
    <source>
        <strain evidence="4 5">DSM 17801</strain>
    </source>
</reference>
<dbReference type="PRINTS" id="PR00084">
    <property type="entry name" value="MTLDHDRGNASE"/>
</dbReference>
<organism evidence="4 5">
    <name type="scientific">Pseudoxanthomonas daejeonensis</name>
    <dbReference type="NCBI Taxonomy" id="266062"/>
    <lineage>
        <taxon>Bacteria</taxon>
        <taxon>Pseudomonadati</taxon>
        <taxon>Pseudomonadota</taxon>
        <taxon>Gammaproteobacteria</taxon>
        <taxon>Lysobacterales</taxon>
        <taxon>Lysobacteraceae</taxon>
        <taxon>Pseudoxanthomonas</taxon>
    </lineage>
</organism>
<protein>
    <submittedName>
        <fullName evidence="4">Mannitol dehydrogenase</fullName>
    </submittedName>
</protein>
<dbReference type="PANTHER" id="PTHR43362:SF1">
    <property type="entry name" value="MANNITOL DEHYDROGENASE 2-RELATED"/>
    <property type="match status" value="1"/>
</dbReference>
<dbReference type="RefSeq" id="WP_162411266.1">
    <property type="nucleotide sequence ID" value="NZ_PDWN01000016.1"/>
</dbReference>
<dbReference type="InterPro" id="IPR013118">
    <property type="entry name" value="Mannitol_DH_C"/>
</dbReference>
<feature type="domain" description="Mannitol dehydrogenase N-terminal" evidence="2">
    <location>
        <begin position="37"/>
        <end position="302"/>
    </location>
</feature>
<evidence type="ECO:0000256" key="1">
    <source>
        <dbReference type="ARBA" id="ARBA00023002"/>
    </source>
</evidence>
<keyword evidence="5" id="KW-1185">Reference proteome</keyword>
<accession>A0ABQ6Z3U1</accession>
<dbReference type="InterPro" id="IPR013328">
    <property type="entry name" value="6PGD_dom2"/>
</dbReference>
<dbReference type="Gene3D" id="1.10.1040.10">
    <property type="entry name" value="N-(1-d-carboxylethyl)-l-norvaline Dehydrogenase, domain 2"/>
    <property type="match status" value="1"/>
</dbReference>
<gene>
    <name evidence="4" type="ORF">CSC65_14215</name>
</gene>
<feature type="domain" description="Mannitol dehydrogenase C-terminal" evidence="3">
    <location>
        <begin position="312"/>
        <end position="498"/>
    </location>
</feature>
<dbReference type="Pfam" id="PF08125">
    <property type="entry name" value="Mannitol_dh_C"/>
    <property type="match status" value="1"/>
</dbReference>
<keyword evidence="1" id="KW-0560">Oxidoreductase</keyword>
<dbReference type="InterPro" id="IPR008927">
    <property type="entry name" value="6-PGluconate_DH-like_C_sf"/>
</dbReference>
<dbReference type="SUPFAM" id="SSF48179">
    <property type="entry name" value="6-phosphogluconate dehydrogenase C-terminal domain-like"/>
    <property type="match status" value="1"/>
</dbReference>
<evidence type="ECO:0000259" key="2">
    <source>
        <dbReference type="Pfam" id="PF01232"/>
    </source>
</evidence>